<feature type="compositionally biased region" description="Basic residues" evidence="1">
    <location>
        <begin position="166"/>
        <end position="178"/>
    </location>
</feature>
<evidence type="ECO:0000313" key="2">
    <source>
        <dbReference type="EMBL" id="MBD8875617.1"/>
    </source>
</evidence>
<dbReference type="Proteomes" id="UP000615687">
    <property type="component" value="Unassembled WGS sequence"/>
</dbReference>
<dbReference type="EMBL" id="JACYXJ010000002">
    <property type="protein sequence ID" value="MBD8875617.1"/>
    <property type="molecule type" value="Genomic_DNA"/>
</dbReference>
<gene>
    <name evidence="2" type="ORF">IG617_04860</name>
</gene>
<keyword evidence="3" id="KW-1185">Reference proteome</keyword>
<organism evidence="2 3">
    <name type="scientific">Roseibium polysiphoniae</name>
    <dbReference type="NCBI Taxonomy" id="2571221"/>
    <lineage>
        <taxon>Bacteria</taxon>
        <taxon>Pseudomonadati</taxon>
        <taxon>Pseudomonadota</taxon>
        <taxon>Alphaproteobacteria</taxon>
        <taxon>Hyphomicrobiales</taxon>
        <taxon>Stappiaceae</taxon>
        <taxon>Roseibium</taxon>
    </lineage>
</organism>
<protein>
    <submittedName>
        <fullName evidence="2">Uncharacterized protein</fullName>
    </submittedName>
</protein>
<reference evidence="2 3" key="1">
    <citation type="submission" date="2020-09" db="EMBL/GenBank/DDBJ databases">
        <title>The genome sequence of type strain Labrenzia polysiphoniae KACC 19711.</title>
        <authorList>
            <person name="Liu Y."/>
        </authorList>
    </citation>
    <scope>NUCLEOTIDE SEQUENCE [LARGE SCALE GENOMIC DNA]</scope>
    <source>
        <strain evidence="2 3">KACC 19711</strain>
    </source>
</reference>
<name>A0ABR9C9M8_9HYPH</name>
<comment type="caution">
    <text evidence="2">The sequence shown here is derived from an EMBL/GenBank/DDBJ whole genome shotgun (WGS) entry which is preliminary data.</text>
</comment>
<evidence type="ECO:0000256" key="1">
    <source>
        <dbReference type="SAM" id="MobiDB-lite"/>
    </source>
</evidence>
<evidence type="ECO:0000313" key="3">
    <source>
        <dbReference type="Proteomes" id="UP000615687"/>
    </source>
</evidence>
<accession>A0ABR9C9M8</accession>
<sequence>MFPSPVALGNGASVTFSNVGVGPCHNGHMGYIPDGTYSLKDGILLIASGKFGRKSDIETIFWLAFNASKKGQDEQKSALAEITPLLPDESRAALQNLASSNPLVAILAILFLVTTIASQAGDAYRAFFPTSPTPSTVINNYNTTIINEAVPADERKNGEAKTLKREQKRRLRQMRRKKEKLENKQKI</sequence>
<feature type="region of interest" description="Disordered" evidence="1">
    <location>
        <begin position="152"/>
        <end position="187"/>
    </location>
</feature>
<dbReference type="RefSeq" id="WP_192107874.1">
    <property type="nucleotide sequence ID" value="NZ_JACYXJ010000002.1"/>
</dbReference>
<proteinExistence type="predicted"/>
<feature type="compositionally biased region" description="Basic and acidic residues" evidence="1">
    <location>
        <begin position="152"/>
        <end position="165"/>
    </location>
</feature>